<evidence type="ECO:0000313" key="1">
    <source>
        <dbReference type="EMBL" id="MBT2135928.1"/>
    </source>
</evidence>
<accession>A0ABS5W9D5</accession>
<dbReference type="Pfam" id="PF12710">
    <property type="entry name" value="HAD"/>
    <property type="match status" value="1"/>
</dbReference>
<keyword evidence="2" id="KW-1185">Reference proteome</keyword>
<proteinExistence type="predicted"/>
<dbReference type="InterPro" id="IPR023214">
    <property type="entry name" value="HAD_sf"/>
</dbReference>
<dbReference type="SUPFAM" id="SSF56784">
    <property type="entry name" value="HAD-like"/>
    <property type="match status" value="1"/>
</dbReference>
<reference evidence="1 2" key="1">
    <citation type="submission" date="2021-05" db="EMBL/GenBank/DDBJ databases">
        <title>Croceibacterium sp. LX-88 genome sequence.</title>
        <authorList>
            <person name="Luo X."/>
        </authorList>
    </citation>
    <scope>NUCLEOTIDE SEQUENCE [LARGE SCALE GENOMIC DNA]</scope>
    <source>
        <strain evidence="1 2">LX-88</strain>
    </source>
</reference>
<comment type="caution">
    <text evidence="1">The sequence shown here is derived from an EMBL/GenBank/DDBJ whole genome shotgun (WGS) entry which is preliminary data.</text>
</comment>
<gene>
    <name evidence="1" type="ORF">KK137_16445</name>
</gene>
<dbReference type="Proteomes" id="UP000811255">
    <property type="component" value="Unassembled WGS sequence"/>
</dbReference>
<dbReference type="InterPro" id="IPR036412">
    <property type="entry name" value="HAD-like_sf"/>
</dbReference>
<protein>
    <submittedName>
        <fullName evidence="1">Haloacid dehalogenase-like hydrolase</fullName>
    </submittedName>
</protein>
<name>A0ABS5W9D5_9SPHN</name>
<organism evidence="1 2">
    <name type="scientific">Croceibacterium selenioxidans</name>
    <dbReference type="NCBI Taxonomy" id="2838833"/>
    <lineage>
        <taxon>Bacteria</taxon>
        <taxon>Pseudomonadati</taxon>
        <taxon>Pseudomonadota</taxon>
        <taxon>Alphaproteobacteria</taxon>
        <taxon>Sphingomonadales</taxon>
        <taxon>Erythrobacteraceae</taxon>
        <taxon>Croceibacterium</taxon>
    </lineage>
</organism>
<evidence type="ECO:0000313" key="2">
    <source>
        <dbReference type="Proteomes" id="UP000811255"/>
    </source>
</evidence>
<dbReference type="Gene3D" id="3.40.50.1000">
    <property type="entry name" value="HAD superfamily/HAD-like"/>
    <property type="match status" value="1"/>
</dbReference>
<sequence>MNPGRPGAVDPLPSWNPGRAKSVLLDFVARVTDQSGADFVPPADRVATFDNDGTLWCEYPLQVQVFFLVDRVKALRDADPSVGDRQPFKALLEHDAATLHSLGKQGLMELFAATHAGMSEEEFGRVAHDFLATAKHPKLGTLFSENVYRPQVELLKFLRGNGFRTFIVTGGGIEFVRAISEQRYGVMRDEVVGSNDKLQFEIVDGKAQVKKLGELNSFDDREAKPANIALHIGRRPILAFGNSDGDLAMLRYALGGEGPRLALLLHHDDAEREFAYDREFHLSPLAEALDKADAYGIVLTSMKTDWAEVF</sequence>
<dbReference type="EMBL" id="JAHFVK010000003">
    <property type="protein sequence ID" value="MBT2135928.1"/>
    <property type="molecule type" value="Genomic_DNA"/>
</dbReference>